<organism evidence="1 2">
    <name type="scientific">Canavalia gladiata</name>
    <name type="common">Sword bean</name>
    <name type="synonym">Dolichos gladiatus</name>
    <dbReference type="NCBI Taxonomy" id="3824"/>
    <lineage>
        <taxon>Eukaryota</taxon>
        <taxon>Viridiplantae</taxon>
        <taxon>Streptophyta</taxon>
        <taxon>Embryophyta</taxon>
        <taxon>Tracheophyta</taxon>
        <taxon>Spermatophyta</taxon>
        <taxon>Magnoliopsida</taxon>
        <taxon>eudicotyledons</taxon>
        <taxon>Gunneridae</taxon>
        <taxon>Pentapetalae</taxon>
        <taxon>rosids</taxon>
        <taxon>fabids</taxon>
        <taxon>Fabales</taxon>
        <taxon>Fabaceae</taxon>
        <taxon>Papilionoideae</taxon>
        <taxon>50 kb inversion clade</taxon>
        <taxon>NPAAA clade</taxon>
        <taxon>indigoferoid/millettioid clade</taxon>
        <taxon>Phaseoleae</taxon>
        <taxon>Canavalia</taxon>
    </lineage>
</organism>
<gene>
    <name evidence="1" type="ORF">VNO77_02429</name>
</gene>
<evidence type="ECO:0000313" key="1">
    <source>
        <dbReference type="EMBL" id="KAK7360436.1"/>
    </source>
</evidence>
<reference evidence="1 2" key="1">
    <citation type="submission" date="2024-01" db="EMBL/GenBank/DDBJ databases">
        <title>The genomes of 5 underutilized Papilionoideae crops provide insights into root nodulation and disease resistanc.</title>
        <authorList>
            <person name="Jiang F."/>
        </authorList>
    </citation>
    <scope>NUCLEOTIDE SEQUENCE [LARGE SCALE GENOMIC DNA]</scope>
    <source>
        <strain evidence="1">LVBAO_FW01</strain>
        <tissue evidence="1">Leaves</tissue>
    </source>
</reference>
<keyword evidence="2" id="KW-1185">Reference proteome</keyword>
<dbReference type="EMBL" id="JAYMYQ010000001">
    <property type="protein sequence ID" value="KAK7360436.1"/>
    <property type="molecule type" value="Genomic_DNA"/>
</dbReference>
<accession>A0AAN9MTS8</accession>
<dbReference type="Proteomes" id="UP001367508">
    <property type="component" value="Unassembled WGS sequence"/>
</dbReference>
<proteinExistence type="predicted"/>
<comment type="caution">
    <text evidence="1">The sequence shown here is derived from an EMBL/GenBank/DDBJ whole genome shotgun (WGS) entry which is preliminary data.</text>
</comment>
<dbReference type="AlphaFoldDB" id="A0AAN9MTS8"/>
<name>A0AAN9MTS8_CANGL</name>
<sequence length="82" mass="9276">MNPDFVWLNTGKPTDAGLIEVQNQHGPISNSCGVVSTITNHPILNKQLSPLLPNNWNENEIKSYRRPEFQVLLPKSYDKFGI</sequence>
<evidence type="ECO:0000313" key="2">
    <source>
        <dbReference type="Proteomes" id="UP001367508"/>
    </source>
</evidence>
<protein>
    <submittedName>
        <fullName evidence="1">Uncharacterized protein</fullName>
    </submittedName>
</protein>